<dbReference type="Proteomes" id="UP000192610">
    <property type="component" value="Unassembled WGS sequence"/>
</dbReference>
<evidence type="ECO:0000256" key="1">
    <source>
        <dbReference type="SAM" id="SignalP"/>
    </source>
</evidence>
<dbReference type="Pfam" id="PF13590">
    <property type="entry name" value="DUF4136"/>
    <property type="match status" value="1"/>
</dbReference>
<evidence type="ECO:0000313" key="3">
    <source>
        <dbReference type="EMBL" id="OQP40971.1"/>
    </source>
</evidence>
<comment type="caution">
    <text evidence="3">The sequence shown here is derived from an EMBL/GenBank/DDBJ whole genome shotgun (WGS) entry which is preliminary data.</text>
</comment>
<protein>
    <recommendedName>
        <fullName evidence="2">DUF4136 domain-containing protein</fullName>
    </recommendedName>
</protein>
<accession>A0A1V9E4H8</accession>
<evidence type="ECO:0000313" key="4">
    <source>
        <dbReference type="Proteomes" id="UP000192610"/>
    </source>
</evidence>
<dbReference type="Gene3D" id="3.30.160.670">
    <property type="match status" value="1"/>
</dbReference>
<dbReference type="RefSeq" id="WP_081203955.1">
    <property type="nucleotide sequence ID" value="NZ_FOCZ01000007.1"/>
</dbReference>
<sequence>MTTSLRYLLLACLLPLLWSCYPKGAEYTDELDLVYTNYASDFNFTALKTYSIPDSVVKITGDVISDPDGDGKPSFLPSSSGKVILDQIKTNMSNYGWTLVDKRQNPDATILVSSMTTTNIYYYYDWWYWGWYYPGYYPGWGWYYPGYYPPYVTGYRSGSIFMQFIDNTSKPWGADNAPVKWVCILNGLAEGGTSDIAARTQINIDQAYTQSPYLKH</sequence>
<gene>
    <name evidence="3" type="ORF">A4H97_15315</name>
</gene>
<name>A0A1V9E4H8_9BACT</name>
<dbReference type="EMBL" id="LVXG01000067">
    <property type="protein sequence ID" value="OQP40971.1"/>
    <property type="molecule type" value="Genomic_DNA"/>
</dbReference>
<reference evidence="4" key="1">
    <citation type="submission" date="2016-04" db="EMBL/GenBank/DDBJ databases">
        <authorList>
            <person name="Chen L."/>
            <person name="Zhuang W."/>
            <person name="Wang G."/>
        </authorList>
    </citation>
    <scope>NUCLEOTIDE SEQUENCE [LARGE SCALE GENOMIC DNA]</scope>
    <source>
        <strain evidence="4">17621</strain>
    </source>
</reference>
<dbReference type="InterPro" id="IPR025411">
    <property type="entry name" value="DUF4136"/>
</dbReference>
<proteinExistence type="predicted"/>
<keyword evidence="1" id="KW-0732">Signal</keyword>
<feature type="signal peptide" evidence="1">
    <location>
        <begin position="1"/>
        <end position="24"/>
    </location>
</feature>
<evidence type="ECO:0000259" key="2">
    <source>
        <dbReference type="Pfam" id="PF13590"/>
    </source>
</evidence>
<dbReference type="AlphaFoldDB" id="A0A1V9E4H8"/>
<dbReference type="STRING" id="354355.SAMN05660816_03987"/>
<feature type="chain" id="PRO_5010712421" description="DUF4136 domain-containing protein" evidence="1">
    <location>
        <begin position="25"/>
        <end position="216"/>
    </location>
</feature>
<dbReference type="OrthoDB" id="677831at2"/>
<organism evidence="3 4">
    <name type="scientific">Niastella yeongjuensis</name>
    <dbReference type="NCBI Taxonomy" id="354355"/>
    <lineage>
        <taxon>Bacteria</taxon>
        <taxon>Pseudomonadati</taxon>
        <taxon>Bacteroidota</taxon>
        <taxon>Chitinophagia</taxon>
        <taxon>Chitinophagales</taxon>
        <taxon>Chitinophagaceae</taxon>
        <taxon>Niastella</taxon>
    </lineage>
</organism>
<feature type="domain" description="DUF4136" evidence="2">
    <location>
        <begin position="34"/>
        <end position="213"/>
    </location>
</feature>
<keyword evidence="4" id="KW-1185">Reference proteome</keyword>